<feature type="region of interest" description="Disordered" evidence="1">
    <location>
        <begin position="1"/>
        <end position="140"/>
    </location>
</feature>
<feature type="compositionally biased region" description="Polar residues" evidence="1">
    <location>
        <begin position="336"/>
        <end position="356"/>
    </location>
</feature>
<dbReference type="EMBL" id="FN649748">
    <property type="protein sequence ID" value="CBJ48955.1"/>
    <property type="molecule type" value="Genomic_DNA"/>
</dbReference>
<feature type="compositionally biased region" description="Low complexity" evidence="1">
    <location>
        <begin position="224"/>
        <end position="258"/>
    </location>
</feature>
<protein>
    <submittedName>
        <fullName evidence="2">Uncharacterized protein</fullName>
    </submittedName>
</protein>
<gene>
    <name evidence="2" type="ORF">Esi_0102_0049</name>
</gene>
<reference evidence="2 3" key="1">
    <citation type="journal article" date="2010" name="Nature">
        <title>The Ectocarpus genome and the independent evolution of multicellularity in brown algae.</title>
        <authorList>
            <person name="Cock J.M."/>
            <person name="Sterck L."/>
            <person name="Rouze P."/>
            <person name="Scornet D."/>
            <person name="Allen A.E."/>
            <person name="Amoutzias G."/>
            <person name="Anthouard V."/>
            <person name="Artiguenave F."/>
            <person name="Aury J.M."/>
            <person name="Badger J.H."/>
            <person name="Beszteri B."/>
            <person name="Billiau K."/>
            <person name="Bonnet E."/>
            <person name="Bothwell J.H."/>
            <person name="Bowler C."/>
            <person name="Boyen C."/>
            <person name="Brownlee C."/>
            <person name="Carrano C.J."/>
            <person name="Charrier B."/>
            <person name="Cho G.Y."/>
            <person name="Coelho S.M."/>
            <person name="Collen J."/>
            <person name="Corre E."/>
            <person name="Da Silva C."/>
            <person name="Delage L."/>
            <person name="Delaroque N."/>
            <person name="Dittami S.M."/>
            <person name="Doulbeau S."/>
            <person name="Elias M."/>
            <person name="Farnham G."/>
            <person name="Gachon C.M."/>
            <person name="Gschloessl B."/>
            <person name="Heesch S."/>
            <person name="Jabbari K."/>
            <person name="Jubin C."/>
            <person name="Kawai H."/>
            <person name="Kimura K."/>
            <person name="Kloareg B."/>
            <person name="Kupper F.C."/>
            <person name="Lang D."/>
            <person name="Le Bail A."/>
            <person name="Leblanc C."/>
            <person name="Lerouge P."/>
            <person name="Lohr M."/>
            <person name="Lopez P.J."/>
            <person name="Martens C."/>
            <person name="Maumus F."/>
            <person name="Michel G."/>
            <person name="Miranda-Saavedra D."/>
            <person name="Morales J."/>
            <person name="Moreau H."/>
            <person name="Motomura T."/>
            <person name="Nagasato C."/>
            <person name="Napoli C.A."/>
            <person name="Nelson D.R."/>
            <person name="Nyvall-Collen P."/>
            <person name="Peters A.F."/>
            <person name="Pommier C."/>
            <person name="Potin P."/>
            <person name="Poulain J."/>
            <person name="Quesneville H."/>
            <person name="Read B."/>
            <person name="Rensing S.A."/>
            <person name="Ritter A."/>
            <person name="Rousvoal S."/>
            <person name="Samanta M."/>
            <person name="Samson G."/>
            <person name="Schroeder D.C."/>
            <person name="Segurens B."/>
            <person name="Strittmatter M."/>
            <person name="Tonon T."/>
            <person name="Tregear J.W."/>
            <person name="Valentin K."/>
            <person name="von Dassow P."/>
            <person name="Yamagishi T."/>
            <person name="Van de Peer Y."/>
            <person name="Wincker P."/>
        </authorList>
    </citation>
    <scope>NUCLEOTIDE SEQUENCE [LARGE SCALE GENOMIC DNA]</scope>
    <source>
        <strain evidence="3">Ec32 / CCAP1310/4</strain>
    </source>
</reference>
<feature type="region of interest" description="Disordered" evidence="1">
    <location>
        <begin position="334"/>
        <end position="377"/>
    </location>
</feature>
<dbReference type="Proteomes" id="UP000002630">
    <property type="component" value="Linkage Group LG23"/>
</dbReference>
<sequence>MARSTNIFRSTTTTVAKGGGSGSSCGRTKPPALTWSADGEEAGGRRVGGNSGGINPLKSPASGGLRSPGTRMLGIGGEGGSGFPSRVSWEEGSQGTAGTMDTAEMHAQHAVSFSGIPDSDDDGGNDGDGDDDDDDDDDLFEAADNLDLGAVDLCATGKGADGQTTYKDQDEVRLPAKVAGPPQKKGVEQERFSAALDFFRQEQQGRPRRMAVSPRAPSPMHKLTTFGTLPSGFSSSSSRTSPRTSATTITSMTAATTTNPFALKPGVSSGVRLRTPSSRSRAEVRSAVKTKAKTVTRRRMSAERDAGTARDRLLSSDNTAYGRGKTPLARSMSVYIPSSRSQTTPVHRASKTPTVKSSRRTLKSPGVRGFTRGAFFG</sequence>
<evidence type="ECO:0000256" key="1">
    <source>
        <dbReference type="SAM" id="MobiDB-lite"/>
    </source>
</evidence>
<dbReference type="AlphaFoldDB" id="D7FGW6"/>
<proteinExistence type="predicted"/>
<feature type="region of interest" description="Disordered" evidence="1">
    <location>
        <begin position="155"/>
        <end position="189"/>
    </location>
</feature>
<name>D7FGW6_ECTSI</name>
<accession>D7FGW6</accession>
<feature type="compositionally biased region" description="Basic residues" evidence="1">
    <location>
        <begin position="288"/>
        <end position="299"/>
    </location>
</feature>
<dbReference type="EMBL" id="FN647705">
    <property type="protein sequence ID" value="CBJ48955.1"/>
    <property type="molecule type" value="Genomic_DNA"/>
</dbReference>
<feature type="region of interest" description="Disordered" evidence="1">
    <location>
        <begin position="201"/>
        <end position="308"/>
    </location>
</feature>
<evidence type="ECO:0000313" key="3">
    <source>
        <dbReference type="Proteomes" id="UP000002630"/>
    </source>
</evidence>
<feature type="compositionally biased region" description="Polar residues" evidence="1">
    <location>
        <begin position="1"/>
        <end position="15"/>
    </location>
</feature>
<evidence type="ECO:0000313" key="2">
    <source>
        <dbReference type="EMBL" id="CBJ48955.1"/>
    </source>
</evidence>
<keyword evidence="3" id="KW-1185">Reference proteome</keyword>
<feature type="compositionally biased region" description="Acidic residues" evidence="1">
    <location>
        <begin position="118"/>
        <end position="140"/>
    </location>
</feature>
<organism evidence="2 3">
    <name type="scientific">Ectocarpus siliculosus</name>
    <name type="common">Brown alga</name>
    <name type="synonym">Conferva siliculosa</name>
    <dbReference type="NCBI Taxonomy" id="2880"/>
    <lineage>
        <taxon>Eukaryota</taxon>
        <taxon>Sar</taxon>
        <taxon>Stramenopiles</taxon>
        <taxon>Ochrophyta</taxon>
        <taxon>PX clade</taxon>
        <taxon>Phaeophyceae</taxon>
        <taxon>Ectocarpales</taxon>
        <taxon>Ectocarpaceae</taxon>
        <taxon>Ectocarpus</taxon>
    </lineage>
</organism>
<dbReference type="InParanoid" id="D7FGW6"/>